<dbReference type="GO" id="GO:0051213">
    <property type="term" value="F:dioxygenase activity"/>
    <property type="evidence" value="ECO:0007669"/>
    <property type="project" value="UniProtKB-KW"/>
</dbReference>
<keyword evidence="1" id="KW-0560">Oxidoreductase</keyword>
<accession>A0ABY5XBX6</accession>
<reference evidence="1" key="1">
    <citation type="submission" date="2022-07" db="EMBL/GenBank/DDBJ databases">
        <title>Genetic diversity of Erwinia pyrifoliae.</title>
        <authorList>
            <person name="Park D.S."/>
            <person name="Ham H."/>
        </authorList>
    </citation>
    <scope>NUCLEOTIDE SEQUENCE</scope>
    <source>
        <strain evidence="1">CP201486</strain>
    </source>
</reference>
<protein>
    <submittedName>
        <fullName evidence="1">2OG-Fe dioxygenase family protein</fullName>
    </submittedName>
</protein>
<gene>
    <name evidence="1" type="ORF">NYP84_07150</name>
</gene>
<evidence type="ECO:0000313" key="2">
    <source>
        <dbReference type="Proteomes" id="UP001058553"/>
    </source>
</evidence>
<name>A0ABY5XBX6_ERWPY</name>
<keyword evidence="2" id="KW-1185">Reference proteome</keyword>
<evidence type="ECO:0000313" key="1">
    <source>
        <dbReference type="EMBL" id="UWS34915.1"/>
    </source>
</evidence>
<dbReference type="Pfam" id="PF10014">
    <property type="entry name" value="2OG-Fe_Oxy_2"/>
    <property type="match status" value="1"/>
</dbReference>
<dbReference type="Gene3D" id="2.60.120.620">
    <property type="entry name" value="q2cbj1_9rhob like domain"/>
    <property type="match status" value="1"/>
</dbReference>
<dbReference type="Proteomes" id="UP001058553">
    <property type="component" value="Chromosome"/>
</dbReference>
<organism evidence="1 2">
    <name type="scientific">Erwinia pyrifoliae</name>
    <dbReference type="NCBI Taxonomy" id="79967"/>
    <lineage>
        <taxon>Bacteria</taxon>
        <taxon>Pseudomonadati</taxon>
        <taxon>Pseudomonadota</taxon>
        <taxon>Gammaproteobacteria</taxon>
        <taxon>Enterobacterales</taxon>
        <taxon>Erwiniaceae</taxon>
        <taxon>Erwinia</taxon>
    </lineage>
</organism>
<dbReference type="EMBL" id="CP103445">
    <property type="protein sequence ID" value="UWS34915.1"/>
    <property type="molecule type" value="Genomic_DNA"/>
</dbReference>
<sequence length="248" mass="28164">MFTLHKDGFSHFKSHVTVSAEDKGLLMHEVSLLERDEHAPASTLRFRRYGNAIILPWKDNELHWLPTHNKDGKAFSGYDQGSNNPEHGSIRYFNALSSALKSTDFLKELIIDDFQQTFGFEHDHLPVYVGVHLVKVRCENNHLPGFSSPDCFHQDGEPFTFAHLVSRSSNAIGGNNYIAGVSARNKKLHEVNQDEIIHRFTLTEFMDSFSVCDEMVSHYVDHLSMQSTASPVERAMILIDFSRTAQSI</sequence>
<proteinExistence type="predicted"/>
<keyword evidence="1" id="KW-0223">Dioxygenase</keyword>
<dbReference type="InterPro" id="IPR018724">
    <property type="entry name" value="2OG-Fe_dioxygenase"/>
</dbReference>